<dbReference type="InterPro" id="IPR003309">
    <property type="entry name" value="SCAN_dom"/>
</dbReference>
<dbReference type="Proteomes" id="UP000005226">
    <property type="component" value="Chromosome 11"/>
</dbReference>
<sequence length="146" mass="16627">MNDYDTFISAPSERLLRAFVALSPSEKLSYQCVKAAVLKAYELIPEHYRQTFRTWKKTEKQTHVDVARELISLCNRWCTAVGVKTFQELFDLVVLEQFKNIVPEVWPESPPPPVVNVTPSSSLEFDECAQEFPSVFTSCALTHAKA</sequence>
<dbReference type="InParanoid" id="A0A674PKP9"/>
<feature type="domain" description="SCAN box" evidence="1">
    <location>
        <begin position="49"/>
        <end position="104"/>
    </location>
</feature>
<dbReference type="Pfam" id="PF02023">
    <property type="entry name" value="SCAN"/>
    <property type="match status" value="1"/>
</dbReference>
<accession>A0A674PKP9</accession>
<name>A0A674PKP9_TAKRU</name>
<proteinExistence type="predicted"/>
<organism evidence="2 3">
    <name type="scientific">Takifugu rubripes</name>
    <name type="common">Japanese pufferfish</name>
    <name type="synonym">Fugu rubripes</name>
    <dbReference type="NCBI Taxonomy" id="31033"/>
    <lineage>
        <taxon>Eukaryota</taxon>
        <taxon>Metazoa</taxon>
        <taxon>Chordata</taxon>
        <taxon>Craniata</taxon>
        <taxon>Vertebrata</taxon>
        <taxon>Euteleostomi</taxon>
        <taxon>Actinopterygii</taxon>
        <taxon>Neopterygii</taxon>
        <taxon>Teleostei</taxon>
        <taxon>Neoteleostei</taxon>
        <taxon>Acanthomorphata</taxon>
        <taxon>Eupercaria</taxon>
        <taxon>Tetraodontiformes</taxon>
        <taxon>Tetradontoidea</taxon>
        <taxon>Tetraodontidae</taxon>
        <taxon>Takifugu</taxon>
    </lineage>
</organism>
<protein>
    <recommendedName>
        <fullName evidence="1">SCAN box domain-containing protein</fullName>
    </recommendedName>
</protein>
<dbReference type="InterPro" id="IPR038269">
    <property type="entry name" value="SCAN_sf"/>
</dbReference>
<evidence type="ECO:0000313" key="3">
    <source>
        <dbReference type="Proteomes" id="UP000005226"/>
    </source>
</evidence>
<dbReference type="PANTHER" id="PTHR46888">
    <property type="entry name" value="ZINC KNUCKLE DOMAINCONTAINING PROTEIN-RELATED"/>
    <property type="match status" value="1"/>
</dbReference>
<reference evidence="2 3" key="1">
    <citation type="journal article" date="2011" name="Genome Biol. Evol.">
        <title>Integration of the genetic map and genome assembly of fugu facilitates insights into distinct features of genome evolution in teleosts and mammals.</title>
        <authorList>
            <person name="Kai W."/>
            <person name="Kikuchi K."/>
            <person name="Tohari S."/>
            <person name="Chew A.K."/>
            <person name="Tay A."/>
            <person name="Fujiwara A."/>
            <person name="Hosoya S."/>
            <person name="Suetake H."/>
            <person name="Naruse K."/>
            <person name="Brenner S."/>
            <person name="Suzuki Y."/>
            <person name="Venkatesh B."/>
        </authorList>
    </citation>
    <scope>NUCLEOTIDE SEQUENCE [LARGE SCALE GENOMIC DNA]</scope>
</reference>
<dbReference type="PROSITE" id="PS50804">
    <property type="entry name" value="SCAN_BOX"/>
    <property type="match status" value="1"/>
</dbReference>
<dbReference type="GeneTree" id="ENSGT00940000180332"/>
<dbReference type="Gene3D" id="1.10.4020.10">
    <property type="entry name" value="DNA breaking-rejoining enzymes"/>
    <property type="match status" value="1"/>
</dbReference>
<reference evidence="2" key="2">
    <citation type="submission" date="2025-08" db="UniProtKB">
        <authorList>
            <consortium name="Ensembl"/>
        </authorList>
    </citation>
    <scope>IDENTIFICATION</scope>
</reference>
<dbReference type="SUPFAM" id="SSF47353">
    <property type="entry name" value="Retrovirus capsid dimerization domain-like"/>
    <property type="match status" value="1"/>
</dbReference>
<dbReference type="AlphaFoldDB" id="A0A674PKP9"/>
<dbReference type="Ensembl" id="ENSTRUT00000076560.1">
    <property type="protein sequence ID" value="ENSTRUP00000086226.1"/>
    <property type="gene ID" value="ENSTRUG00000033065.1"/>
</dbReference>
<reference evidence="2" key="3">
    <citation type="submission" date="2025-09" db="UniProtKB">
        <authorList>
            <consortium name="Ensembl"/>
        </authorList>
    </citation>
    <scope>IDENTIFICATION</scope>
</reference>
<evidence type="ECO:0000259" key="1">
    <source>
        <dbReference type="PROSITE" id="PS50804"/>
    </source>
</evidence>
<evidence type="ECO:0000313" key="2">
    <source>
        <dbReference type="Ensembl" id="ENSTRUP00000086226.1"/>
    </source>
</evidence>
<dbReference type="PANTHER" id="PTHR46888:SF13">
    <property type="entry name" value="RIBONUCLEASE H"/>
    <property type="match status" value="1"/>
</dbReference>
<keyword evidence="3" id="KW-1185">Reference proteome</keyword>